<evidence type="ECO:0000313" key="2">
    <source>
        <dbReference type="EMBL" id="KYN99070.1"/>
    </source>
</evidence>
<gene>
    <name evidence="2" type="ORF">PGSY75_1143700</name>
</gene>
<evidence type="ECO:0000313" key="3">
    <source>
        <dbReference type="Proteomes" id="UP000076004"/>
    </source>
</evidence>
<dbReference type="VEuPathDB" id="PlasmoDB:PGSY75_1143700"/>
<evidence type="ECO:0000256" key="1">
    <source>
        <dbReference type="SAM" id="MobiDB-lite"/>
    </source>
</evidence>
<dbReference type="VEuPathDB" id="PlasmoDB:PGABG01_1141600"/>
<dbReference type="EMBL" id="LVLB01000012">
    <property type="protein sequence ID" value="KYN99070.1"/>
    <property type="molecule type" value="Genomic_DNA"/>
</dbReference>
<organism evidence="2 3">
    <name type="scientific">Plasmodium gaboni</name>
    <dbReference type="NCBI Taxonomy" id="647221"/>
    <lineage>
        <taxon>Eukaryota</taxon>
        <taxon>Sar</taxon>
        <taxon>Alveolata</taxon>
        <taxon>Apicomplexa</taxon>
        <taxon>Aconoidasida</taxon>
        <taxon>Haemosporida</taxon>
        <taxon>Plasmodiidae</taxon>
        <taxon>Plasmodium</taxon>
        <taxon>Plasmodium (Laverania)</taxon>
    </lineage>
</organism>
<name>A0A151LJA1_9APIC</name>
<protein>
    <submittedName>
        <fullName evidence="2">Uncharacterized protein</fullName>
    </submittedName>
</protein>
<dbReference type="KEGG" id="pgab:PGSY75_1143700"/>
<sequence length="845" mass="102939">MTEKISTFEDFLETLKDIKEEDIKNDEDIEERLDSFLISFYKNNDGAYTIKKQEYINNLLNILINKISDKKNGCDFFINLLCIHFKNITPNFINIKLKDDIYYIHLIINYILYVLKLVLCIQKKKKELTLSLYIGKNIYTLIWHIIRNIQQGRYLNFYLKIIEEGKLIYLLYKICFDNVLISYYIPEDKTVELFFVLLKIKELEEYIIHCDIIKYFLSFLLYDIEVIKIKEKYLILEIIIHVFLKDKDVVKDFMKKNSTQIINNILKYINDNIKSDTYDYYCLNLLKLFYYIIEDKNIVSFQDIFFFYPIKQTSIITHKREDDTFIFYKYINCIIIKINDLIKYEHSINNILNDNNQEQYHFKYFLSIFLCVLKNIITIILEAKNNIEHSPYDDNKREKVYEEITKFLNVTFDFVVKIIVIKKGTPNEQEIYEVLSYDVLICLTKINSLKYYNVENISGRMFKLVKNIIDDDIIKNKHNDETIIYTPNRPPDDNNNSNNNNNNNSNHFNNSCNNNLLPFVNKKYIKHFECLFYLCLYNQTNIIHYININFIRYIENNIYKIYKYYHLCDINTKELLNYLSLYYLVIIFIYIKNNLNNKEKIHVVKNLIKYIIIKEIKEKIFLFKNKLYFLAFIKLLNLSTCNNLFEFKILLCEKYFEDFIQIFEGSQFNMKALMLYCILEWTQIHHILKKLQIYINKNKYIFHVFFKLWKDIEYENRLKSKKYERQEVNIVYKNNYNVQFILFRIIKILTNNFTNYIDYIINNKDLVCIFKNIIIYESKTLLTIYEHIREDINEENLLLEFLNLYKEDIKKLQRMFENVSIFYNKKDNKELQNYYDSLRENKRIE</sequence>
<dbReference type="AlphaFoldDB" id="A0A151LJA1"/>
<dbReference type="Proteomes" id="UP000076004">
    <property type="component" value="Chromosome 11"/>
</dbReference>
<feature type="compositionally biased region" description="Low complexity" evidence="1">
    <location>
        <begin position="494"/>
        <end position="505"/>
    </location>
</feature>
<accession>A0A151LJA1</accession>
<feature type="region of interest" description="Disordered" evidence="1">
    <location>
        <begin position="484"/>
        <end position="505"/>
    </location>
</feature>
<comment type="caution">
    <text evidence="2">The sequence shown here is derived from an EMBL/GenBank/DDBJ whole genome shotgun (WGS) entry which is preliminary data.</text>
</comment>
<dbReference type="GeneID" id="29777144"/>
<dbReference type="RefSeq" id="XP_018641347.1">
    <property type="nucleotide sequence ID" value="XM_018786552.1"/>
</dbReference>
<proteinExistence type="predicted"/>
<reference evidence="2 3" key="1">
    <citation type="journal article" date="2016" name="Nat. Commun.">
        <title>Genomes of cryptic chimpanzee Plasmodium species reveal key evolutionary events leading to human malaria.</title>
        <authorList>
            <person name="Sundararaman S.A."/>
            <person name="Plenderleith L.J."/>
            <person name="Liu W."/>
            <person name="Loy D.E."/>
            <person name="Learn G.H."/>
            <person name="Li Y."/>
            <person name="Shaw K.S."/>
            <person name="Ayouba A."/>
            <person name="Peeters M."/>
            <person name="Speede S."/>
            <person name="Shaw G.M."/>
            <person name="Bushman F.D."/>
            <person name="Brisson D."/>
            <person name="Rayner J.C."/>
            <person name="Sharp P.M."/>
            <person name="Hahn B.H."/>
        </authorList>
    </citation>
    <scope>NUCLEOTIDE SEQUENCE [LARGE SCALE GENOMIC DNA]</scope>
    <source>
        <strain evidence="2 3">SY75</strain>
    </source>
</reference>